<dbReference type="PANTHER" id="PTHR46165">
    <property type="entry name" value="SET AND MYND DOMAIN-CONTAINING PROTEIN 4"/>
    <property type="match status" value="1"/>
</dbReference>
<dbReference type="GO" id="GO:0032259">
    <property type="term" value="P:methylation"/>
    <property type="evidence" value="ECO:0007669"/>
    <property type="project" value="UniProtKB-KW"/>
</dbReference>
<dbReference type="PROSITE" id="PS50865">
    <property type="entry name" value="ZF_MYND_2"/>
    <property type="match status" value="1"/>
</dbReference>
<evidence type="ECO:0000256" key="1">
    <source>
        <dbReference type="ARBA" id="ARBA00004123"/>
    </source>
</evidence>
<dbReference type="InterPro" id="IPR002893">
    <property type="entry name" value="Znf_MYND"/>
</dbReference>
<dbReference type="GO" id="GO:0005634">
    <property type="term" value="C:nucleus"/>
    <property type="evidence" value="ECO:0007669"/>
    <property type="project" value="UniProtKB-SubCell"/>
</dbReference>
<dbReference type="Pfam" id="PF00856">
    <property type="entry name" value="SET"/>
    <property type="match status" value="1"/>
</dbReference>
<dbReference type="SUPFAM" id="SSF82199">
    <property type="entry name" value="SET domain"/>
    <property type="match status" value="1"/>
</dbReference>
<keyword evidence="8 15" id="KW-0863">Zinc-finger</keyword>
<proteinExistence type="predicted"/>
<dbReference type="InterPro" id="IPR052097">
    <property type="entry name" value="SET-MYND_domain_protein"/>
</dbReference>
<dbReference type="CDD" id="cd10536">
    <property type="entry name" value="SET_SMYD4"/>
    <property type="match status" value="1"/>
</dbReference>
<evidence type="ECO:0000256" key="14">
    <source>
        <dbReference type="ARBA" id="ARBA00093680"/>
    </source>
</evidence>
<feature type="compositionally biased region" description="Polar residues" evidence="16">
    <location>
        <begin position="176"/>
        <end position="190"/>
    </location>
</feature>
<evidence type="ECO:0000256" key="10">
    <source>
        <dbReference type="ARBA" id="ARBA00023242"/>
    </source>
</evidence>
<evidence type="ECO:0000256" key="2">
    <source>
        <dbReference type="ARBA" id="ARBA00004496"/>
    </source>
</evidence>
<evidence type="ECO:0000256" key="11">
    <source>
        <dbReference type="ARBA" id="ARBA00048985"/>
    </source>
</evidence>
<dbReference type="SUPFAM" id="SSF48452">
    <property type="entry name" value="TPR-like"/>
    <property type="match status" value="1"/>
</dbReference>
<dbReference type="PANTHER" id="PTHR46165:SF2">
    <property type="entry name" value="SET AND MYND DOMAIN-CONTAINING PROTEIN 4"/>
    <property type="match status" value="1"/>
</dbReference>
<comment type="subcellular location">
    <subcellularLocation>
        <location evidence="2">Cytoplasm</location>
    </subcellularLocation>
    <subcellularLocation>
        <location evidence="1">Nucleus</location>
    </subcellularLocation>
</comment>
<comment type="function">
    <text evidence="12">Protein-lysine N-methyltransferase. Monomethylates PRMT5, modulating its transcriptional activity. May also act as a histone methyltransferase. Plays a critical role in cardiac development. Acts as a key epigenetic regulator of gene expression during cardiac development via its dual activities as a methyltransferase and negative regulator of HDAC1.</text>
</comment>
<evidence type="ECO:0000313" key="20">
    <source>
        <dbReference type="Proteomes" id="UP000752171"/>
    </source>
</evidence>
<feature type="domain" description="SET" evidence="17">
    <location>
        <begin position="200"/>
        <end position="550"/>
    </location>
</feature>
<evidence type="ECO:0000256" key="15">
    <source>
        <dbReference type="PROSITE-ProRule" id="PRU00134"/>
    </source>
</evidence>
<dbReference type="Proteomes" id="UP000752171">
    <property type="component" value="Unassembled WGS sequence"/>
</dbReference>
<dbReference type="Gene3D" id="2.170.270.10">
    <property type="entry name" value="SET domain"/>
    <property type="match status" value="1"/>
</dbReference>
<evidence type="ECO:0000256" key="9">
    <source>
        <dbReference type="ARBA" id="ARBA00022833"/>
    </source>
</evidence>
<keyword evidence="5" id="KW-0808">Transferase</keyword>
<keyword evidence="4" id="KW-0489">Methyltransferase</keyword>
<evidence type="ECO:0000256" key="12">
    <source>
        <dbReference type="ARBA" id="ARBA00093423"/>
    </source>
</evidence>
<name>A0A8T2L2L2_ASTMX</name>
<accession>A0A8T2L2L2</accession>
<dbReference type="SUPFAM" id="SSF144232">
    <property type="entry name" value="HIT/MYND zinc finger-like"/>
    <property type="match status" value="1"/>
</dbReference>
<evidence type="ECO:0000256" key="3">
    <source>
        <dbReference type="ARBA" id="ARBA00022490"/>
    </source>
</evidence>
<keyword evidence="7" id="KW-0479">Metal-binding</keyword>
<evidence type="ECO:0000259" key="18">
    <source>
        <dbReference type="PROSITE" id="PS50865"/>
    </source>
</evidence>
<protein>
    <recommendedName>
        <fullName evidence="13">Protein-lysine N-methyltransferase SMYD4</fullName>
    </recommendedName>
    <alternativeName>
        <fullName evidence="14">SET and MYND domain-containing protein 4</fullName>
    </alternativeName>
</protein>
<evidence type="ECO:0000259" key="17">
    <source>
        <dbReference type="PROSITE" id="PS50280"/>
    </source>
</evidence>
<dbReference type="InterPro" id="IPR011990">
    <property type="entry name" value="TPR-like_helical_dom_sf"/>
</dbReference>
<comment type="catalytic activity">
    <reaction evidence="11">
        <text>L-lysyl-[protein] + S-adenosyl-L-methionine = N(6)-methyl-L-lysyl-[protein] + S-adenosyl-L-homocysteine + H(+)</text>
        <dbReference type="Rhea" id="RHEA:51736"/>
        <dbReference type="Rhea" id="RHEA-COMP:9752"/>
        <dbReference type="Rhea" id="RHEA-COMP:13053"/>
        <dbReference type="ChEBI" id="CHEBI:15378"/>
        <dbReference type="ChEBI" id="CHEBI:29969"/>
        <dbReference type="ChEBI" id="CHEBI:57856"/>
        <dbReference type="ChEBI" id="CHEBI:59789"/>
        <dbReference type="ChEBI" id="CHEBI:61929"/>
    </reaction>
</comment>
<evidence type="ECO:0000256" key="6">
    <source>
        <dbReference type="ARBA" id="ARBA00022691"/>
    </source>
</evidence>
<dbReference type="EMBL" id="JAICCE010000020">
    <property type="protein sequence ID" value="KAG9263251.1"/>
    <property type="molecule type" value="Genomic_DNA"/>
</dbReference>
<dbReference type="AlphaFoldDB" id="A0A8T2L2L2"/>
<evidence type="ECO:0000256" key="8">
    <source>
        <dbReference type="ARBA" id="ARBA00022771"/>
    </source>
</evidence>
<dbReference type="GO" id="GO:0008168">
    <property type="term" value="F:methyltransferase activity"/>
    <property type="evidence" value="ECO:0007669"/>
    <property type="project" value="UniProtKB-KW"/>
</dbReference>
<keyword evidence="6" id="KW-0949">S-adenosyl-L-methionine</keyword>
<reference evidence="19 20" key="1">
    <citation type="submission" date="2021-07" db="EMBL/GenBank/DDBJ databases">
        <authorList>
            <person name="Imarazene B."/>
            <person name="Zahm M."/>
            <person name="Klopp C."/>
            <person name="Cabau C."/>
            <person name="Beille S."/>
            <person name="Jouanno E."/>
            <person name="Castinel A."/>
            <person name="Lluch J."/>
            <person name="Gil L."/>
            <person name="Kuchtly C."/>
            <person name="Lopez Roques C."/>
            <person name="Donnadieu C."/>
            <person name="Parrinello H."/>
            <person name="Journot L."/>
            <person name="Du K."/>
            <person name="Schartl M."/>
            <person name="Retaux S."/>
            <person name="Guiguen Y."/>
        </authorList>
    </citation>
    <scope>NUCLEOTIDE SEQUENCE [LARGE SCALE GENOMIC DNA]</scope>
    <source>
        <strain evidence="19">Pach_M1</strain>
        <tissue evidence="19">Testis</tissue>
    </source>
</reference>
<dbReference type="Gene3D" id="1.25.40.10">
    <property type="entry name" value="Tetratricopeptide repeat domain"/>
    <property type="match status" value="2"/>
</dbReference>
<dbReference type="PROSITE" id="PS50280">
    <property type="entry name" value="SET"/>
    <property type="match status" value="1"/>
</dbReference>
<evidence type="ECO:0000256" key="5">
    <source>
        <dbReference type="ARBA" id="ARBA00022679"/>
    </source>
</evidence>
<evidence type="ECO:0000256" key="7">
    <source>
        <dbReference type="ARBA" id="ARBA00022723"/>
    </source>
</evidence>
<dbReference type="OrthoDB" id="62495at2759"/>
<evidence type="ECO:0000256" key="4">
    <source>
        <dbReference type="ARBA" id="ARBA00022603"/>
    </source>
</evidence>
<dbReference type="InterPro" id="IPR044421">
    <property type="entry name" value="SMYD4_SET"/>
</dbReference>
<feature type="domain" description="MYND-type" evidence="18">
    <location>
        <begin position="259"/>
        <end position="298"/>
    </location>
</feature>
<gene>
    <name evidence="19" type="primary">SMYD4</name>
    <name evidence="19" type="ORF">AMEX_G23266</name>
</gene>
<keyword evidence="3" id="KW-0963">Cytoplasm</keyword>
<dbReference type="InterPro" id="IPR046341">
    <property type="entry name" value="SET_dom_sf"/>
</dbReference>
<feature type="region of interest" description="Disordered" evidence="16">
    <location>
        <begin position="171"/>
        <end position="192"/>
    </location>
</feature>
<evidence type="ECO:0000256" key="16">
    <source>
        <dbReference type="SAM" id="MobiDB-lite"/>
    </source>
</evidence>
<dbReference type="GO" id="GO:0005737">
    <property type="term" value="C:cytoplasm"/>
    <property type="evidence" value="ECO:0007669"/>
    <property type="project" value="UniProtKB-SubCell"/>
</dbReference>
<dbReference type="GO" id="GO:0007507">
    <property type="term" value="P:heart development"/>
    <property type="evidence" value="ECO:0007669"/>
    <property type="project" value="TreeGrafter"/>
</dbReference>
<dbReference type="GO" id="GO:0008270">
    <property type="term" value="F:zinc ion binding"/>
    <property type="evidence" value="ECO:0007669"/>
    <property type="project" value="UniProtKB-KW"/>
</dbReference>
<sequence>MLGQKRHLPVDGKQMDLPCPEWIQHVEQVWSDLGSSGRQRFSFLKDLEEILNFTQSRIQPEDLKALSRISESFPVRKSAECSVRFRERGNLSFKVKDYTAAALCYSRGVCHARKNTEPLSLCYANRSAALFHLGHYSKCMEDIQRALDEGYPNHLQGKLLERRTQCVNRLKEQKQSKAPSSKHQTQQTAEVKSDATCLPNGVSVLFTPEKGRYLLATEDKTAGDIVVEDEAFSFVLIPDGGQHTKTSEACLFGTEHQYCHHCLCKTLSAVPCLGCSYAQYCGQMCANKAWKQYHFWECPAASELLALGVLAHLALRVTLKAGLKEVQRVREVGDVSCTPHVSSDTRDGKSDSCGDSFCLEGSLSGLSEEGSSRCSKCLDHSSCFHGGSYLGVYSLLPHVVNHPLSMRFLLAYTLAVLCQRLKEVRPSPETWTCSEQEDAEKWRWGAEQSILEATALRHLMQLRCNAQAVTAIRLKEDKKLAVQSSGEVRIATAVFPILSLLNHSCSPNTSISFSVGLHSTPADSPASGVRVTIRTCKDIAAGQELLHCYGPHCSRMDVRKRQHLLLEQYFFHCNCEACKLELASGTAKQAQSSPGLKCEQCGSSLQASEDVKVCSQLSCDYQISDIALQTKTQMLQDRLHQAVELLENDRVDEALRILKEASTQADNILMKTHPVQGELADATARVYATMGDWRQAASHLKRSVHAVRSQYGEDSVELGRQLFKLAQLHFNGRDRKSALSVIPRAQCLLSLHCDPHCEELQELQEMEDCLHRAV</sequence>
<evidence type="ECO:0000256" key="13">
    <source>
        <dbReference type="ARBA" id="ARBA00093635"/>
    </source>
</evidence>
<dbReference type="GO" id="GO:0042826">
    <property type="term" value="F:histone deacetylase binding"/>
    <property type="evidence" value="ECO:0007669"/>
    <property type="project" value="TreeGrafter"/>
</dbReference>
<comment type="caution">
    <text evidence="19">The sequence shown here is derived from an EMBL/GenBank/DDBJ whole genome shotgun (WGS) entry which is preliminary data.</text>
</comment>
<organism evidence="19 20">
    <name type="scientific">Astyanax mexicanus</name>
    <name type="common">Blind cave fish</name>
    <name type="synonym">Astyanax fasciatus mexicanus</name>
    <dbReference type="NCBI Taxonomy" id="7994"/>
    <lineage>
        <taxon>Eukaryota</taxon>
        <taxon>Metazoa</taxon>
        <taxon>Chordata</taxon>
        <taxon>Craniata</taxon>
        <taxon>Vertebrata</taxon>
        <taxon>Euteleostomi</taxon>
        <taxon>Actinopterygii</taxon>
        <taxon>Neopterygii</taxon>
        <taxon>Teleostei</taxon>
        <taxon>Ostariophysi</taxon>
        <taxon>Characiformes</taxon>
        <taxon>Characoidei</taxon>
        <taxon>Acestrorhamphidae</taxon>
        <taxon>Acestrorhamphinae</taxon>
        <taxon>Astyanax</taxon>
    </lineage>
</organism>
<keyword evidence="9" id="KW-0862">Zinc</keyword>
<keyword evidence="10" id="KW-0539">Nucleus</keyword>
<dbReference type="InterPro" id="IPR001214">
    <property type="entry name" value="SET_dom"/>
</dbReference>
<evidence type="ECO:0000313" key="19">
    <source>
        <dbReference type="EMBL" id="KAG9263251.1"/>
    </source>
</evidence>